<dbReference type="GO" id="GO:0003723">
    <property type="term" value="F:RNA binding"/>
    <property type="evidence" value="ECO:0007669"/>
    <property type="project" value="UniProtKB-KW"/>
</dbReference>
<keyword evidence="1" id="KW-0804">Transcription</keyword>
<protein>
    <recommendedName>
        <fullName evidence="1">Glycerol uptake operon antiterminator regulatory protein</fullName>
    </recommendedName>
</protein>
<keyword evidence="1" id="KW-0694">RNA-binding</keyword>
<evidence type="ECO:0000313" key="3">
    <source>
        <dbReference type="Proteomes" id="UP000682111"/>
    </source>
</evidence>
<dbReference type="Pfam" id="PF04309">
    <property type="entry name" value="G3P_antiterm"/>
    <property type="match status" value="1"/>
</dbReference>
<dbReference type="InterPro" id="IPR013785">
    <property type="entry name" value="Aldolase_TIM"/>
</dbReference>
<dbReference type="AlphaFoldDB" id="A0A919WK39"/>
<proteinExistence type="predicted"/>
<gene>
    <name evidence="2" type="ORF">J27TS8_32270</name>
</gene>
<dbReference type="EMBL" id="BORC01000005">
    <property type="protein sequence ID" value="GIN63234.1"/>
    <property type="molecule type" value="Genomic_DNA"/>
</dbReference>
<evidence type="ECO:0000313" key="2">
    <source>
        <dbReference type="EMBL" id="GIN63234.1"/>
    </source>
</evidence>
<evidence type="ECO:0000256" key="1">
    <source>
        <dbReference type="PIRNR" id="PIRNR016897"/>
    </source>
</evidence>
<dbReference type="PANTHER" id="PTHR35787">
    <property type="entry name" value="GLYCEROL UPTAKE OPERON ANTITERMINATOR REGULATORY PROTEIN"/>
    <property type="match status" value="1"/>
</dbReference>
<dbReference type="GO" id="GO:0006355">
    <property type="term" value="P:regulation of DNA-templated transcription"/>
    <property type="evidence" value="ECO:0007669"/>
    <property type="project" value="InterPro"/>
</dbReference>
<comment type="caution">
    <text evidence="2">The sequence shown here is derived from an EMBL/GenBank/DDBJ whole genome shotgun (WGS) entry which is preliminary data.</text>
</comment>
<dbReference type="RefSeq" id="WP_235879467.1">
    <property type="nucleotide sequence ID" value="NZ_BORC01000005.1"/>
</dbReference>
<name>A0A919WK39_9BACI</name>
<accession>A0A919WK39</accession>
<dbReference type="Proteomes" id="UP000682111">
    <property type="component" value="Unassembled WGS sequence"/>
</dbReference>
<reference evidence="2" key="1">
    <citation type="submission" date="2021-03" db="EMBL/GenBank/DDBJ databases">
        <title>Antimicrobial resistance genes in bacteria isolated from Japanese honey, and their potential for conferring macrolide and lincosamide resistance in the American foulbrood pathogen Paenibacillus larvae.</title>
        <authorList>
            <person name="Okamoto M."/>
            <person name="Kumagai M."/>
            <person name="Kanamori H."/>
            <person name="Takamatsu D."/>
        </authorList>
    </citation>
    <scope>NUCLEOTIDE SEQUENCE</scope>
    <source>
        <strain evidence="2">J27TS8</strain>
    </source>
</reference>
<dbReference type="Gene3D" id="3.20.20.70">
    <property type="entry name" value="Aldolase class I"/>
    <property type="match status" value="1"/>
</dbReference>
<dbReference type="PIRSF" id="PIRSF016897">
    <property type="entry name" value="GlpP"/>
    <property type="match status" value="1"/>
</dbReference>
<keyword evidence="1" id="KW-0805">Transcription regulation</keyword>
<dbReference type="SUPFAM" id="SSF110391">
    <property type="entry name" value="GlpP-like"/>
    <property type="match status" value="1"/>
</dbReference>
<comment type="function">
    <text evidence="1">Regulates expression of the glpD operon. In the presence of glycerol 3-phosphate (G3P) causes antitermination of transcription of glpD at the inverted repeat of the leader region to enhance its transcription. Binds and stabilizes glpD leader mRNA.</text>
</comment>
<dbReference type="PANTHER" id="PTHR35787:SF1">
    <property type="entry name" value="GLYCEROL UPTAKE OPERON ANTITERMINATOR REGULATORY PROTEIN"/>
    <property type="match status" value="1"/>
</dbReference>
<organism evidence="2 3">
    <name type="scientific">Robertmurraya siralis</name>
    <dbReference type="NCBI Taxonomy" id="77777"/>
    <lineage>
        <taxon>Bacteria</taxon>
        <taxon>Bacillati</taxon>
        <taxon>Bacillota</taxon>
        <taxon>Bacilli</taxon>
        <taxon>Bacillales</taxon>
        <taxon>Bacillaceae</taxon>
        <taxon>Robertmurraya</taxon>
    </lineage>
</organism>
<sequence length="204" mass="22946">MGEKKEGMVLRSRLEEYKMVAAVKEPKFIERALANKEHLSAVLLMTGTILTVKRYVDFIQSHGLPVILHVDKIGGLQMDRDGIEFIKRNVKPTAIVTTKSAIIKKAKLSGLFVIQRVFLIDTEVFKNLEKDANQKQIISDMIEIMPCRAPDFLRRLAKVSPVPIITGGLLNQSEHAEEALNNGALAITTSNAEMWELNFKNRSF</sequence>
<keyword evidence="1" id="KW-0319">Glycerol metabolism</keyword>
<dbReference type="InterPro" id="IPR006699">
    <property type="entry name" value="GlpP"/>
</dbReference>
<keyword evidence="3" id="KW-1185">Reference proteome</keyword>
<dbReference type="GO" id="GO:0006071">
    <property type="term" value="P:glycerol metabolic process"/>
    <property type="evidence" value="ECO:0007669"/>
    <property type="project" value="UniProtKB-UniRule"/>
</dbReference>